<evidence type="ECO:0000256" key="1">
    <source>
        <dbReference type="SAM" id="MobiDB-lite"/>
    </source>
</evidence>
<sequence length="215" mass="22603">MPVQLETESHNNFGQTASRALDAAIARAQAQNLRFLDKNKSSVTFPDTTHFKKAGSFFACSIEELVSSSHCECENMYKESPEPFLDPPGLVINHVPSTTSTGLCEFSTPHASSCRKEKEEELARAIGKLLRALPEGAARASAPPDWEPGTLGAPAWPPAPGPTGPPLPAPDAAEAERRPQTDAPAAATPRRQGKGHGSGEPPLPPGEGRGTAAAP</sequence>
<name>A0A061RBA0_9CHLO</name>
<feature type="non-terminal residue" evidence="2">
    <location>
        <position position="215"/>
    </location>
</feature>
<accession>A0A061RBA0</accession>
<protein>
    <submittedName>
        <fullName evidence="2">Uncharacterized protein</fullName>
    </submittedName>
</protein>
<dbReference type="EMBL" id="GBEZ01017063">
    <property type="protein sequence ID" value="JAC69243.1"/>
    <property type="molecule type" value="Transcribed_RNA"/>
</dbReference>
<proteinExistence type="predicted"/>
<feature type="compositionally biased region" description="Pro residues" evidence="1">
    <location>
        <begin position="155"/>
        <end position="169"/>
    </location>
</feature>
<feature type="region of interest" description="Disordered" evidence="1">
    <location>
        <begin position="136"/>
        <end position="215"/>
    </location>
</feature>
<reference evidence="2" key="1">
    <citation type="submission" date="2014-05" db="EMBL/GenBank/DDBJ databases">
        <title>The transcriptome of the halophilic microalga Tetraselmis sp. GSL018 isolated from the Great Salt Lake, Utah.</title>
        <authorList>
            <person name="Jinkerson R.E."/>
            <person name="D'Adamo S."/>
            <person name="Posewitz M.C."/>
        </authorList>
    </citation>
    <scope>NUCLEOTIDE SEQUENCE</scope>
    <source>
        <strain evidence="2">GSL018</strain>
    </source>
</reference>
<gene>
    <name evidence="2" type="ORF">TSPGSL018_6838</name>
</gene>
<evidence type="ECO:0000313" key="2">
    <source>
        <dbReference type="EMBL" id="JAC69243.1"/>
    </source>
</evidence>
<organism evidence="2">
    <name type="scientific">Tetraselmis sp. GSL018</name>
    <dbReference type="NCBI Taxonomy" id="582737"/>
    <lineage>
        <taxon>Eukaryota</taxon>
        <taxon>Viridiplantae</taxon>
        <taxon>Chlorophyta</taxon>
        <taxon>core chlorophytes</taxon>
        <taxon>Chlorodendrophyceae</taxon>
        <taxon>Chlorodendrales</taxon>
        <taxon>Chlorodendraceae</taxon>
        <taxon>Tetraselmis</taxon>
    </lineage>
</organism>
<dbReference type="AlphaFoldDB" id="A0A061RBA0"/>